<reference evidence="3 4" key="1">
    <citation type="submission" date="2016-02" db="EMBL/GenBank/DDBJ databases">
        <title>Genome sequence of Clostridium tepidiprofundi DSM 19306.</title>
        <authorList>
            <person name="Poehlein A."/>
            <person name="Daniel R."/>
        </authorList>
    </citation>
    <scope>NUCLEOTIDE SEQUENCE [LARGE SCALE GENOMIC DNA]</scope>
    <source>
        <strain evidence="3 4">DSM 19306</strain>
    </source>
</reference>
<keyword evidence="3" id="KW-0808">Transferase</keyword>
<dbReference type="PANTHER" id="PTHR30576:SF10">
    <property type="entry name" value="SLL5057 PROTEIN"/>
    <property type="match status" value="1"/>
</dbReference>
<name>A0A151ASR8_9CLOT</name>
<keyword evidence="4" id="KW-1185">Reference proteome</keyword>
<dbReference type="Proteomes" id="UP000075531">
    <property type="component" value="Unassembled WGS sequence"/>
</dbReference>
<comment type="similarity">
    <text evidence="1">Belongs to the bacterial sugar transferase family.</text>
</comment>
<dbReference type="PANTHER" id="PTHR30576">
    <property type="entry name" value="COLANIC BIOSYNTHESIS UDP-GLUCOSE LIPID CARRIER TRANSFERASE"/>
    <property type="match status" value="1"/>
</dbReference>
<dbReference type="GO" id="GO:0016780">
    <property type="term" value="F:phosphotransferase activity, for other substituted phosphate groups"/>
    <property type="evidence" value="ECO:0007669"/>
    <property type="project" value="TreeGrafter"/>
</dbReference>
<gene>
    <name evidence="3" type="primary">epsL</name>
    <name evidence="3" type="ORF">CLTEP_26790</name>
</gene>
<dbReference type="Pfam" id="PF02397">
    <property type="entry name" value="Bac_transf"/>
    <property type="match status" value="1"/>
</dbReference>
<sequence>MSIIGPRPILWNQFDLIEERGKYGVNDIYQGLTGWTQINKKDEIYAKAKFDSEYVNKMGIAFDTFIFIKSIQVVISNKGIREGYNNMNI</sequence>
<organism evidence="3 4">
    <name type="scientific">Clostridium tepidiprofundi DSM 19306</name>
    <dbReference type="NCBI Taxonomy" id="1121338"/>
    <lineage>
        <taxon>Bacteria</taxon>
        <taxon>Bacillati</taxon>
        <taxon>Bacillota</taxon>
        <taxon>Clostridia</taxon>
        <taxon>Eubacteriales</taxon>
        <taxon>Clostridiaceae</taxon>
        <taxon>Clostridium</taxon>
    </lineage>
</organism>
<dbReference type="InterPro" id="IPR003362">
    <property type="entry name" value="Bact_transf"/>
</dbReference>
<dbReference type="AlphaFoldDB" id="A0A151ASR8"/>
<accession>A0A151ASR8</accession>
<dbReference type="EMBL" id="LTBA01000080">
    <property type="protein sequence ID" value="KYH30427.1"/>
    <property type="molecule type" value="Genomic_DNA"/>
</dbReference>
<comment type="caution">
    <text evidence="3">The sequence shown here is derived from an EMBL/GenBank/DDBJ whole genome shotgun (WGS) entry which is preliminary data.</text>
</comment>
<feature type="domain" description="Bacterial sugar transferase" evidence="2">
    <location>
        <begin position="1"/>
        <end position="75"/>
    </location>
</feature>
<protein>
    <submittedName>
        <fullName evidence="3">Putative sugar transferase EpsL</fullName>
        <ecNumber evidence="3">2.-.-.-</ecNumber>
    </submittedName>
</protein>
<evidence type="ECO:0000259" key="2">
    <source>
        <dbReference type="Pfam" id="PF02397"/>
    </source>
</evidence>
<evidence type="ECO:0000313" key="3">
    <source>
        <dbReference type="EMBL" id="KYH30427.1"/>
    </source>
</evidence>
<dbReference type="STRING" id="1121338.CLTEP_26790"/>
<evidence type="ECO:0000256" key="1">
    <source>
        <dbReference type="ARBA" id="ARBA00006464"/>
    </source>
</evidence>
<dbReference type="OrthoDB" id="9808602at2"/>
<dbReference type="EC" id="2.-.-.-" evidence="3"/>
<evidence type="ECO:0000313" key="4">
    <source>
        <dbReference type="Proteomes" id="UP000075531"/>
    </source>
</evidence>
<dbReference type="RefSeq" id="WP_066827475.1">
    <property type="nucleotide sequence ID" value="NZ_LTBA01000080.1"/>
</dbReference>
<proteinExistence type="inferred from homology"/>
<dbReference type="PATRIC" id="fig|1121338.3.peg.2795"/>